<feature type="binding site" evidence="3">
    <location>
        <position position="46"/>
    </location>
    <ligand>
        <name>ATP</name>
        <dbReference type="ChEBI" id="CHEBI:30616"/>
    </ligand>
</feature>
<dbReference type="SMART" id="SM00220">
    <property type="entry name" value="S_TKc"/>
    <property type="match status" value="1"/>
</dbReference>
<accession>A0A8H7QNP3</accession>
<dbReference type="InterPro" id="IPR017441">
    <property type="entry name" value="Protein_kinase_ATP_BS"/>
</dbReference>
<sequence>MFDPEQFLFTCIDNNSIELVSIIGTGAYGVVYLGRYIFTNRYYAVKCVQDTFITQNEINMHSVLSGHSNILSLEKVVKEQNAVFIIMEYATHGDLFTSITSHDIIGKTKVIRHLFLQILDAVQHCHHNLIAHRDLKPENILLLSNHRVKLADFGLTTSQSISTEFNCGSSFYFSPECQGFTLDNNTSKQVGCYDTKANDVWSLGIILINLVSGRNPWKQANLEDSAFAAYVKQPRKFFRTILPGISKSLDRILIRIFCLDPAKRITLAELRNMILVCRSFTTTKPAPLTVKNLTPPSSQLECTKSFESTVMAYIGDYIDDEPIYCTQIFSGSSSITAEDNPPTPRNGSPILEPQPKKQLHHFNYEHTLL</sequence>
<dbReference type="PANTHER" id="PTHR24348:SF68">
    <property type="entry name" value="SERINE_THREONINE-PROTEIN KINASE ATG1C"/>
    <property type="match status" value="1"/>
</dbReference>
<dbReference type="GO" id="GO:0010506">
    <property type="term" value="P:regulation of autophagy"/>
    <property type="evidence" value="ECO:0007669"/>
    <property type="project" value="InterPro"/>
</dbReference>
<reference evidence="7" key="1">
    <citation type="submission" date="2020-12" db="EMBL/GenBank/DDBJ databases">
        <title>Metabolic potential, ecology and presence of endohyphal bacteria is reflected in genomic diversity of Mucoromycotina.</title>
        <authorList>
            <person name="Muszewska A."/>
            <person name="Okrasinska A."/>
            <person name="Steczkiewicz K."/>
            <person name="Drgas O."/>
            <person name="Orlowska M."/>
            <person name="Perlinska-Lenart U."/>
            <person name="Aleksandrzak-Piekarczyk T."/>
            <person name="Szatraj K."/>
            <person name="Zielenkiewicz U."/>
            <person name="Pilsyk S."/>
            <person name="Malc E."/>
            <person name="Mieczkowski P."/>
            <person name="Kruszewska J.S."/>
            <person name="Biernat P."/>
            <person name="Pawlowska J."/>
        </authorList>
    </citation>
    <scope>NUCLEOTIDE SEQUENCE</scope>
    <source>
        <strain evidence="7">WA0000017839</strain>
    </source>
</reference>
<protein>
    <recommendedName>
        <fullName evidence="6">Protein kinase domain-containing protein</fullName>
    </recommendedName>
</protein>
<dbReference type="PROSITE" id="PS50011">
    <property type="entry name" value="PROTEIN_KINASE_DOM"/>
    <property type="match status" value="1"/>
</dbReference>
<keyword evidence="4" id="KW-0808">Transferase</keyword>
<dbReference type="InterPro" id="IPR008271">
    <property type="entry name" value="Ser/Thr_kinase_AS"/>
</dbReference>
<evidence type="ECO:0000256" key="3">
    <source>
        <dbReference type="PROSITE-ProRule" id="PRU10141"/>
    </source>
</evidence>
<dbReference type="SUPFAM" id="SSF56112">
    <property type="entry name" value="Protein kinase-like (PK-like)"/>
    <property type="match status" value="1"/>
</dbReference>
<dbReference type="InterPro" id="IPR011009">
    <property type="entry name" value="Kinase-like_dom_sf"/>
</dbReference>
<evidence type="ECO:0000256" key="1">
    <source>
        <dbReference type="ARBA" id="ARBA00022741"/>
    </source>
</evidence>
<dbReference type="AlphaFoldDB" id="A0A8H7QNP3"/>
<organism evidence="7 8">
    <name type="scientific">Mucor saturninus</name>
    <dbReference type="NCBI Taxonomy" id="64648"/>
    <lineage>
        <taxon>Eukaryota</taxon>
        <taxon>Fungi</taxon>
        <taxon>Fungi incertae sedis</taxon>
        <taxon>Mucoromycota</taxon>
        <taxon>Mucoromycotina</taxon>
        <taxon>Mucoromycetes</taxon>
        <taxon>Mucorales</taxon>
        <taxon>Mucorineae</taxon>
        <taxon>Mucoraceae</taxon>
        <taxon>Mucor</taxon>
    </lineage>
</organism>
<evidence type="ECO:0000256" key="4">
    <source>
        <dbReference type="RuleBase" id="RU000304"/>
    </source>
</evidence>
<evidence type="ECO:0000256" key="5">
    <source>
        <dbReference type="SAM" id="MobiDB-lite"/>
    </source>
</evidence>
<dbReference type="GO" id="GO:0005737">
    <property type="term" value="C:cytoplasm"/>
    <property type="evidence" value="ECO:0007669"/>
    <property type="project" value="TreeGrafter"/>
</dbReference>
<keyword evidence="4" id="KW-0418">Kinase</keyword>
<keyword evidence="2 3" id="KW-0067">ATP-binding</keyword>
<keyword evidence="8" id="KW-1185">Reference proteome</keyword>
<comment type="caution">
    <text evidence="7">The sequence shown here is derived from an EMBL/GenBank/DDBJ whole genome shotgun (WGS) entry which is preliminary data.</text>
</comment>
<dbReference type="InterPro" id="IPR045269">
    <property type="entry name" value="Atg1-like"/>
</dbReference>
<dbReference type="PANTHER" id="PTHR24348">
    <property type="entry name" value="SERINE/THREONINE-PROTEIN KINASE UNC-51-RELATED"/>
    <property type="match status" value="1"/>
</dbReference>
<dbReference type="EMBL" id="JAEPRD010000160">
    <property type="protein sequence ID" value="KAG2195851.1"/>
    <property type="molecule type" value="Genomic_DNA"/>
</dbReference>
<dbReference type="PROSITE" id="PS00107">
    <property type="entry name" value="PROTEIN_KINASE_ATP"/>
    <property type="match status" value="1"/>
</dbReference>
<proteinExistence type="inferred from homology"/>
<evidence type="ECO:0000313" key="7">
    <source>
        <dbReference type="EMBL" id="KAG2195851.1"/>
    </source>
</evidence>
<dbReference type="OrthoDB" id="541276at2759"/>
<dbReference type="GO" id="GO:0004674">
    <property type="term" value="F:protein serine/threonine kinase activity"/>
    <property type="evidence" value="ECO:0007669"/>
    <property type="project" value="UniProtKB-KW"/>
</dbReference>
<dbReference type="Pfam" id="PF00069">
    <property type="entry name" value="Pkinase"/>
    <property type="match status" value="1"/>
</dbReference>
<keyword evidence="1 3" id="KW-0547">Nucleotide-binding</keyword>
<dbReference type="PROSITE" id="PS00108">
    <property type="entry name" value="PROTEIN_KINASE_ST"/>
    <property type="match status" value="1"/>
</dbReference>
<feature type="domain" description="Protein kinase" evidence="6">
    <location>
        <begin position="17"/>
        <end position="276"/>
    </location>
</feature>
<keyword evidence="4" id="KW-0723">Serine/threonine-protein kinase</keyword>
<dbReference type="Gene3D" id="1.10.510.10">
    <property type="entry name" value="Transferase(Phosphotransferase) domain 1"/>
    <property type="match status" value="1"/>
</dbReference>
<dbReference type="Proteomes" id="UP000603453">
    <property type="component" value="Unassembled WGS sequence"/>
</dbReference>
<gene>
    <name evidence="7" type="ORF">INT47_012392</name>
</gene>
<evidence type="ECO:0000256" key="2">
    <source>
        <dbReference type="ARBA" id="ARBA00022840"/>
    </source>
</evidence>
<comment type="similarity">
    <text evidence="4">Belongs to the protein kinase superfamily.</text>
</comment>
<name>A0A8H7QNP3_9FUNG</name>
<feature type="region of interest" description="Disordered" evidence="5">
    <location>
        <begin position="335"/>
        <end position="354"/>
    </location>
</feature>
<dbReference type="GO" id="GO:0005524">
    <property type="term" value="F:ATP binding"/>
    <property type="evidence" value="ECO:0007669"/>
    <property type="project" value="UniProtKB-UniRule"/>
</dbReference>
<evidence type="ECO:0000313" key="8">
    <source>
        <dbReference type="Proteomes" id="UP000603453"/>
    </source>
</evidence>
<evidence type="ECO:0000259" key="6">
    <source>
        <dbReference type="PROSITE" id="PS50011"/>
    </source>
</evidence>
<dbReference type="InterPro" id="IPR000719">
    <property type="entry name" value="Prot_kinase_dom"/>
</dbReference>